<dbReference type="AlphaFoldDB" id="A0A5C4R6R8"/>
<evidence type="ECO:0000313" key="3">
    <source>
        <dbReference type="Proteomes" id="UP000304880"/>
    </source>
</evidence>
<dbReference type="InterPro" id="IPR000182">
    <property type="entry name" value="GNAT_dom"/>
</dbReference>
<keyword evidence="2" id="KW-0808">Transferase</keyword>
<feature type="domain" description="N-acetyltransferase" evidence="1">
    <location>
        <begin position="29"/>
        <end position="190"/>
    </location>
</feature>
<dbReference type="InterPro" id="IPR016181">
    <property type="entry name" value="Acyl_CoA_acyltransferase"/>
</dbReference>
<dbReference type="Gene3D" id="3.40.630.30">
    <property type="match status" value="1"/>
</dbReference>
<dbReference type="PANTHER" id="PTHR43441:SF3">
    <property type="entry name" value="ACETYLTRANSFERASE"/>
    <property type="match status" value="1"/>
</dbReference>
<reference evidence="2 3" key="1">
    <citation type="submission" date="2019-06" db="EMBL/GenBank/DDBJ databases">
        <authorList>
            <person name="Li J."/>
        </authorList>
    </citation>
    <scope>NUCLEOTIDE SEQUENCE [LARGE SCALE GENOMIC DNA]</scope>
    <source>
        <strain evidence="2 3">CGMCC 1.8012</strain>
    </source>
</reference>
<dbReference type="PANTHER" id="PTHR43441">
    <property type="entry name" value="RIBOSOMAL-PROTEIN-SERINE ACETYLTRANSFERASE"/>
    <property type="match status" value="1"/>
</dbReference>
<proteinExistence type="predicted"/>
<dbReference type="Proteomes" id="UP000304880">
    <property type="component" value="Unassembled WGS sequence"/>
</dbReference>
<dbReference type="GO" id="GO:1990189">
    <property type="term" value="F:protein N-terminal-serine acetyltransferase activity"/>
    <property type="evidence" value="ECO:0007669"/>
    <property type="project" value="TreeGrafter"/>
</dbReference>
<name>A0A5C4R6R8_9RHOB</name>
<dbReference type="EMBL" id="VDDC01000016">
    <property type="protein sequence ID" value="TNH39367.1"/>
    <property type="molecule type" value="Genomic_DNA"/>
</dbReference>
<dbReference type="GO" id="GO:0005737">
    <property type="term" value="C:cytoplasm"/>
    <property type="evidence" value="ECO:0007669"/>
    <property type="project" value="TreeGrafter"/>
</dbReference>
<evidence type="ECO:0000259" key="1">
    <source>
        <dbReference type="PROSITE" id="PS51186"/>
    </source>
</evidence>
<dbReference type="SUPFAM" id="SSF55729">
    <property type="entry name" value="Acyl-CoA N-acyltransferases (Nat)"/>
    <property type="match status" value="1"/>
</dbReference>
<protein>
    <submittedName>
        <fullName evidence="2">GNAT family N-acetyltransferase</fullName>
    </submittedName>
</protein>
<evidence type="ECO:0000313" key="2">
    <source>
        <dbReference type="EMBL" id="TNH39367.1"/>
    </source>
</evidence>
<gene>
    <name evidence="2" type="ORF">FHD67_10590</name>
</gene>
<keyword evidence="3" id="KW-1185">Reference proteome</keyword>
<accession>A0A5C4R6R8</accession>
<dbReference type="InterPro" id="IPR051908">
    <property type="entry name" value="Ribosomal_N-acetyltransferase"/>
</dbReference>
<dbReference type="Pfam" id="PF13302">
    <property type="entry name" value="Acetyltransf_3"/>
    <property type="match status" value="1"/>
</dbReference>
<dbReference type="PROSITE" id="PS51186">
    <property type="entry name" value="GNAT"/>
    <property type="match status" value="1"/>
</dbReference>
<dbReference type="GO" id="GO:0008999">
    <property type="term" value="F:protein-N-terminal-alanine acetyltransferase activity"/>
    <property type="evidence" value="ECO:0007669"/>
    <property type="project" value="TreeGrafter"/>
</dbReference>
<organism evidence="2 3">
    <name type="scientific">Paracoccus haeundaensis</name>
    <dbReference type="NCBI Taxonomy" id="225362"/>
    <lineage>
        <taxon>Bacteria</taxon>
        <taxon>Pseudomonadati</taxon>
        <taxon>Pseudomonadota</taxon>
        <taxon>Alphaproteobacteria</taxon>
        <taxon>Rhodobacterales</taxon>
        <taxon>Paracoccaceae</taxon>
        <taxon>Paracoccus</taxon>
    </lineage>
</organism>
<sequence>MEKRMPPPYARLKDPASYVPPRIVRTSRLDLCPASVDDAAAVAQARGESHAELVPWFHGTMGNPGHERDARWQSERLAEAVEAAQRRERLSYLAWASGVCVGAVDLIPQWRRGQFRLSYWVRSSACRQGYGAQAVNAMIRAAFGALDARLVTTGHAAPNTASAGLARTLGFRQIACQPLRYEMPDGLLVDGIAYAIEDIAVLPPLKVAWA</sequence>
<comment type="caution">
    <text evidence="2">The sequence shown here is derived from an EMBL/GenBank/DDBJ whole genome shotgun (WGS) entry which is preliminary data.</text>
</comment>